<feature type="compositionally biased region" description="Polar residues" evidence="1">
    <location>
        <begin position="69"/>
        <end position="78"/>
    </location>
</feature>
<sequence>MSHVYLRDLGFQRNQSEDREGLSRTRRHGRGHLRHSGGWKNNEVDNINLAIHTPFQQGPQTRGWERHGSSSSAPPTSQKFVSMEHGQLRFNLETHWEELGEIGQKICLKEIDSKDLMDKGESSHYPSYRRKTDPDRAYSDSFRLTRNRPNQLSSGFTPFRNLQISGQESPFFTITGSFQEKPRKEGQKQDLLQPQEEQVRPHDPEAVGFGKRSAQEPEVVVNNFRISSPINRNITPTQIEHDVVTPESNLNSDSMWLQMSQYDELTQNHFAELEASHERMKELTASMDKIAKALQEGHAQLSKSSEETNKRLNLVFEEQHHSKRDRGCLDQDINKLFNVYHSMKPQPQGHVMDNPYH</sequence>
<feature type="region of interest" description="Disordered" evidence="1">
    <location>
        <begin position="117"/>
        <end position="136"/>
    </location>
</feature>
<evidence type="ECO:0000313" key="2">
    <source>
        <dbReference type="EMBL" id="MBW0564288.1"/>
    </source>
</evidence>
<feature type="region of interest" description="Disordered" evidence="1">
    <location>
        <begin position="15"/>
        <end position="39"/>
    </location>
</feature>
<feature type="region of interest" description="Disordered" evidence="1">
    <location>
        <begin position="180"/>
        <end position="204"/>
    </location>
</feature>
<proteinExistence type="predicted"/>
<reference evidence="2" key="1">
    <citation type="submission" date="2021-03" db="EMBL/GenBank/DDBJ databases">
        <title>Draft genome sequence of rust myrtle Austropuccinia psidii MF-1, a brazilian biotype.</title>
        <authorList>
            <person name="Quecine M.C."/>
            <person name="Pachon D.M.R."/>
            <person name="Bonatelli M.L."/>
            <person name="Correr F.H."/>
            <person name="Franceschini L.M."/>
            <person name="Leite T.F."/>
            <person name="Margarido G.R.A."/>
            <person name="Almeida C.A."/>
            <person name="Ferrarezi J.A."/>
            <person name="Labate C.A."/>
        </authorList>
    </citation>
    <scope>NUCLEOTIDE SEQUENCE</scope>
    <source>
        <strain evidence="2">MF-1</strain>
    </source>
</reference>
<dbReference type="EMBL" id="AVOT02075619">
    <property type="protein sequence ID" value="MBW0564288.1"/>
    <property type="molecule type" value="Genomic_DNA"/>
</dbReference>
<evidence type="ECO:0000313" key="3">
    <source>
        <dbReference type="Proteomes" id="UP000765509"/>
    </source>
</evidence>
<feature type="compositionally biased region" description="Basic residues" evidence="1">
    <location>
        <begin position="24"/>
        <end position="37"/>
    </location>
</feature>
<feature type="region of interest" description="Disordered" evidence="1">
    <location>
        <begin position="56"/>
        <end position="78"/>
    </location>
</feature>
<accession>A0A9Q3PJK5</accession>
<dbReference type="Proteomes" id="UP000765509">
    <property type="component" value="Unassembled WGS sequence"/>
</dbReference>
<comment type="caution">
    <text evidence="2">The sequence shown here is derived from an EMBL/GenBank/DDBJ whole genome shotgun (WGS) entry which is preliminary data.</text>
</comment>
<organism evidence="2 3">
    <name type="scientific">Austropuccinia psidii MF-1</name>
    <dbReference type="NCBI Taxonomy" id="1389203"/>
    <lineage>
        <taxon>Eukaryota</taxon>
        <taxon>Fungi</taxon>
        <taxon>Dikarya</taxon>
        <taxon>Basidiomycota</taxon>
        <taxon>Pucciniomycotina</taxon>
        <taxon>Pucciniomycetes</taxon>
        <taxon>Pucciniales</taxon>
        <taxon>Sphaerophragmiaceae</taxon>
        <taxon>Austropuccinia</taxon>
    </lineage>
</organism>
<keyword evidence="3" id="KW-1185">Reference proteome</keyword>
<name>A0A9Q3PJK5_9BASI</name>
<protein>
    <submittedName>
        <fullName evidence="2">Uncharacterized protein</fullName>
    </submittedName>
</protein>
<dbReference type="AlphaFoldDB" id="A0A9Q3PJK5"/>
<evidence type="ECO:0000256" key="1">
    <source>
        <dbReference type="SAM" id="MobiDB-lite"/>
    </source>
</evidence>
<gene>
    <name evidence="2" type="ORF">O181_104003</name>
</gene>